<organism evidence="2">
    <name type="scientific">Bacteroides salyersiae</name>
    <dbReference type="NCBI Taxonomy" id="291644"/>
    <lineage>
        <taxon>Bacteria</taxon>
        <taxon>Pseudomonadati</taxon>
        <taxon>Bacteroidota</taxon>
        <taxon>Bacteroidia</taxon>
        <taxon>Bacteroidales</taxon>
        <taxon>Bacteroidaceae</taxon>
        <taxon>Bacteroides</taxon>
    </lineage>
</organism>
<name>A0A641MCT9_9BACE</name>
<feature type="non-terminal residue" evidence="2">
    <location>
        <position position="1"/>
    </location>
</feature>
<keyword evidence="1" id="KW-1133">Transmembrane helix</keyword>
<sequence>KGQEIKTTEYVLIGTLASFTIAILTGLVLRTFLSAYT</sequence>
<dbReference type="AlphaFoldDB" id="A0A641MCT9"/>
<dbReference type="EMBL" id="VWMU01000346">
    <property type="protein sequence ID" value="KAA3707554.1"/>
    <property type="molecule type" value="Genomic_DNA"/>
</dbReference>
<evidence type="ECO:0000313" key="2">
    <source>
        <dbReference type="EMBL" id="KAA3707554.1"/>
    </source>
</evidence>
<protein>
    <submittedName>
        <fullName evidence="2">DUF3307 domain-containing protein</fullName>
    </submittedName>
</protein>
<gene>
    <name evidence="2" type="ORF">F3F94_20065</name>
</gene>
<proteinExistence type="predicted"/>
<comment type="caution">
    <text evidence="2">The sequence shown here is derived from an EMBL/GenBank/DDBJ whole genome shotgun (WGS) entry which is preliminary data.</text>
</comment>
<evidence type="ECO:0000256" key="1">
    <source>
        <dbReference type="SAM" id="Phobius"/>
    </source>
</evidence>
<accession>A0A641MCT9</accession>
<feature type="transmembrane region" description="Helical" evidence="1">
    <location>
        <begin position="12"/>
        <end position="33"/>
    </location>
</feature>
<keyword evidence="1" id="KW-0472">Membrane</keyword>
<reference evidence="2" key="1">
    <citation type="journal article" date="2019" name="Nat. Med.">
        <title>A library of human gut bacterial isolates paired with longitudinal multiomics data enables mechanistic microbiome research.</title>
        <authorList>
            <person name="Poyet M."/>
            <person name="Groussin M."/>
            <person name="Gibbons S.M."/>
            <person name="Avila-Pacheco J."/>
            <person name="Jiang X."/>
            <person name="Kearney S.M."/>
            <person name="Perrotta A.R."/>
            <person name="Berdy B."/>
            <person name="Zhao S."/>
            <person name="Lieberman T.D."/>
            <person name="Swanson P.K."/>
            <person name="Smith M."/>
            <person name="Roesemann S."/>
            <person name="Alexander J.E."/>
            <person name="Rich S.A."/>
            <person name="Livny J."/>
            <person name="Vlamakis H."/>
            <person name="Clish C."/>
            <person name="Bullock K."/>
            <person name="Deik A."/>
            <person name="Scott J."/>
            <person name="Pierce K.A."/>
            <person name="Xavier R.J."/>
            <person name="Alm E.J."/>
        </authorList>
    </citation>
    <scope>NUCLEOTIDE SEQUENCE</scope>
    <source>
        <strain evidence="2">BIOML-A21</strain>
    </source>
</reference>
<keyword evidence="1" id="KW-0812">Transmembrane</keyword>